<gene>
    <name evidence="2" type="ORF">Pr1d_50340</name>
</gene>
<reference evidence="2 3" key="1">
    <citation type="submission" date="2019-08" db="EMBL/GenBank/DDBJ databases">
        <title>Deep-cultivation of Planctomycetes and their phenomic and genomic characterization uncovers novel biology.</title>
        <authorList>
            <person name="Wiegand S."/>
            <person name="Jogler M."/>
            <person name="Boedeker C."/>
            <person name="Pinto D."/>
            <person name="Vollmers J."/>
            <person name="Rivas-Marin E."/>
            <person name="Kohn T."/>
            <person name="Peeters S.H."/>
            <person name="Heuer A."/>
            <person name="Rast P."/>
            <person name="Oberbeckmann S."/>
            <person name="Bunk B."/>
            <person name="Jeske O."/>
            <person name="Meyerdierks A."/>
            <person name="Storesund J.E."/>
            <person name="Kallscheuer N."/>
            <person name="Luecker S."/>
            <person name="Lage O.M."/>
            <person name="Pohl T."/>
            <person name="Merkel B.J."/>
            <person name="Hornburger P."/>
            <person name="Mueller R.-W."/>
            <person name="Bruemmer F."/>
            <person name="Labrenz M."/>
            <person name="Spormann A.M."/>
            <person name="Op den Camp H."/>
            <person name="Overmann J."/>
            <person name="Amann R."/>
            <person name="Jetten M.S.M."/>
            <person name="Mascher T."/>
            <person name="Medema M.H."/>
            <person name="Devos D.P."/>
            <person name="Kaster A.-K."/>
            <person name="Ovreas L."/>
            <person name="Rohde M."/>
            <person name="Galperin M.Y."/>
            <person name="Jogler C."/>
        </authorList>
    </citation>
    <scope>NUCLEOTIDE SEQUENCE [LARGE SCALE GENOMIC DNA]</scope>
    <source>
        <strain evidence="2 3">Pr1d</strain>
    </source>
</reference>
<dbReference type="EMBL" id="CP042913">
    <property type="protein sequence ID" value="QEG37688.1"/>
    <property type="molecule type" value="Genomic_DNA"/>
</dbReference>
<evidence type="ECO:0008006" key="4">
    <source>
        <dbReference type="Google" id="ProtNLM"/>
    </source>
</evidence>
<protein>
    <recommendedName>
        <fullName evidence="4">Four helix bundle sensory module for signal transduction</fullName>
    </recommendedName>
</protein>
<name>A0A5B9QF98_9BACT</name>
<keyword evidence="3" id="KW-1185">Reference proteome</keyword>
<dbReference type="RefSeq" id="WP_148075883.1">
    <property type="nucleotide sequence ID" value="NZ_CP042913.1"/>
</dbReference>
<evidence type="ECO:0000313" key="3">
    <source>
        <dbReference type="Proteomes" id="UP000323917"/>
    </source>
</evidence>
<keyword evidence="1" id="KW-1133">Transmembrane helix</keyword>
<feature type="transmembrane region" description="Helical" evidence="1">
    <location>
        <begin position="7"/>
        <end position="32"/>
    </location>
</feature>
<keyword evidence="1" id="KW-0472">Membrane</keyword>
<evidence type="ECO:0000313" key="2">
    <source>
        <dbReference type="EMBL" id="QEG37688.1"/>
    </source>
</evidence>
<dbReference type="AlphaFoldDB" id="A0A5B9QF98"/>
<dbReference type="Proteomes" id="UP000323917">
    <property type="component" value="Chromosome"/>
</dbReference>
<dbReference type="KEGG" id="bgok:Pr1d_50340"/>
<keyword evidence="1" id="KW-0812">Transmembrane</keyword>
<accession>A0A5B9QF98</accession>
<sequence length="267" mass="28396">MRCNRTSALIASCLGAVGIAVCIVIALGLWFLASRLTTANDTAFDAIDKALTAVVDRTLDAGKSVQESKITAESLGETLRNRTLDKAAEQLSSRLELEAKSERLLSGIQQADHGLDVAAASMEVLQNALELGGSLGIPLDGSLVASLTERIATLRAELQEATDTINGISEGVAELAEGDIAHQRKQQVVQLALRVALSLGEIDSRINSAASALSDTQANAKKVRAKIHSRIVFGKLMFLLLIAWMAAGQVALLRHGMKNYRLVRNAS</sequence>
<organism evidence="2 3">
    <name type="scientific">Bythopirellula goksoeyrii</name>
    <dbReference type="NCBI Taxonomy" id="1400387"/>
    <lineage>
        <taxon>Bacteria</taxon>
        <taxon>Pseudomonadati</taxon>
        <taxon>Planctomycetota</taxon>
        <taxon>Planctomycetia</taxon>
        <taxon>Pirellulales</taxon>
        <taxon>Lacipirellulaceae</taxon>
        <taxon>Bythopirellula</taxon>
    </lineage>
</organism>
<proteinExistence type="predicted"/>
<evidence type="ECO:0000256" key="1">
    <source>
        <dbReference type="SAM" id="Phobius"/>
    </source>
</evidence>
<feature type="transmembrane region" description="Helical" evidence="1">
    <location>
        <begin position="232"/>
        <end position="253"/>
    </location>
</feature>